<dbReference type="AlphaFoldDB" id="A0A3M7Q529"/>
<comment type="caution">
    <text evidence="1">The sequence shown here is derived from an EMBL/GenBank/DDBJ whole genome shotgun (WGS) entry which is preliminary data.</text>
</comment>
<keyword evidence="2" id="KW-1185">Reference proteome</keyword>
<dbReference type="EMBL" id="REGN01007395">
    <property type="protein sequence ID" value="RNA06423.1"/>
    <property type="molecule type" value="Genomic_DNA"/>
</dbReference>
<accession>A0A3M7Q529</accession>
<dbReference type="Proteomes" id="UP000276133">
    <property type="component" value="Unassembled WGS sequence"/>
</dbReference>
<reference evidence="1 2" key="1">
    <citation type="journal article" date="2018" name="Sci. Rep.">
        <title>Genomic signatures of local adaptation to the degree of environmental predictability in rotifers.</title>
        <authorList>
            <person name="Franch-Gras L."/>
            <person name="Hahn C."/>
            <person name="Garcia-Roger E.M."/>
            <person name="Carmona M.J."/>
            <person name="Serra M."/>
            <person name="Gomez A."/>
        </authorList>
    </citation>
    <scope>NUCLEOTIDE SEQUENCE [LARGE SCALE GENOMIC DNA]</scope>
    <source>
        <strain evidence="1">HYR1</strain>
    </source>
</reference>
<name>A0A3M7Q529_BRAPC</name>
<evidence type="ECO:0000313" key="1">
    <source>
        <dbReference type="EMBL" id="RNA06423.1"/>
    </source>
</evidence>
<gene>
    <name evidence="1" type="ORF">BpHYR1_002358</name>
</gene>
<organism evidence="1 2">
    <name type="scientific">Brachionus plicatilis</name>
    <name type="common">Marine rotifer</name>
    <name type="synonym">Brachionus muelleri</name>
    <dbReference type="NCBI Taxonomy" id="10195"/>
    <lineage>
        <taxon>Eukaryota</taxon>
        <taxon>Metazoa</taxon>
        <taxon>Spiralia</taxon>
        <taxon>Gnathifera</taxon>
        <taxon>Rotifera</taxon>
        <taxon>Eurotatoria</taxon>
        <taxon>Monogononta</taxon>
        <taxon>Pseudotrocha</taxon>
        <taxon>Ploima</taxon>
        <taxon>Brachionidae</taxon>
        <taxon>Brachionus</taxon>
    </lineage>
</organism>
<sequence>MLWKIVNKKLFSIVNNLNDIINFLKKYDLFAFQHRILDRMLSFAYKTILFHNSPENLRNKLEKNDSRNLKHNLMNSENLIKPILMNSFVIKRLMLKFATFNINRSFTSWALDLADYDKTLRSDGIRNYPKTADHRPYFNFLQNGMPWYAV</sequence>
<protein>
    <submittedName>
        <fullName evidence="1">Uncharacterized protein</fullName>
    </submittedName>
</protein>
<proteinExistence type="predicted"/>
<evidence type="ECO:0000313" key="2">
    <source>
        <dbReference type="Proteomes" id="UP000276133"/>
    </source>
</evidence>